<protein>
    <submittedName>
        <fullName evidence="2">Uncharacterized protein</fullName>
    </submittedName>
</protein>
<reference evidence="2 3" key="1">
    <citation type="submission" date="2019-10" db="EMBL/GenBank/DDBJ databases">
        <authorList>
            <person name="Palmer J.M."/>
        </authorList>
    </citation>
    <scope>NUCLEOTIDE SEQUENCE [LARGE SCALE GENOMIC DNA]</scope>
    <source>
        <strain evidence="2 3">TWF696</strain>
    </source>
</reference>
<comment type="caution">
    <text evidence="2">The sequence shown here is derived from an EMBL/GenBank/DDBJ whole genome shotgun (WGS) entry which is preliminary data.</text>
</comment>
<accession>A0AAV9UI52</accession>
<organism evidence="2 3">
    <name type="scientific">Orbilia brochopaga</name>
    <dbReference type="NCBI Taxonomy" id="3140254"/>
    <lineage>
        <taxon>Eukaryota</taxon>
        <taxon>Fungi</taxon>
        <taxon>Dikarya</taxon>
        <taxon>Ascomycota</taxon>
        <taxon>Pezizomycotina</taxon>
        <taxon>Orbiliomycetes</taxon>
        <taxon>Orbiliales</taxon>
        <taxon>Orbiliaceae</taxon>
        <taxon>Orbilia</taxon>
    </lineage>
</organism>
<name>A0AAV9UI52_9PEZI</name>
<evidence type="ECO:0000313" key="2">
    <source>
        <dbReference type="EMBL" id="KAK6340736.1"/>
    </source>
</evidence>
<feature type="transmembrane region" description="Helical" evidence="1">
    <location>
        <begin position="491"/>
        <end position="510"/>
    </location>
</feature>
<keyword evidence="3" id="KW-1185">Reference proteome</keyword>
<dbReference type="AlphaFoldDB" id="A0AAV9UI52"/>
<evidence type="ECO:0000313" key="3">
    <source>
        <dbReference type="Proteomes" id="UP001375240"/>
    </source>
</evidence>
<gene>
    <name evidence="2" type="ORF">TWF696_009060</name>
</gene>
<sequence>MALWKNEKNTLKYCWAKSQIATSDAALSSSSFSSISGQGVCQLVKMGSPKGYPVIRFLWIEHVDVLLTADSNKAKILDRTWRTALGISSISEMLRNLDVQLTYLLAGLVTTAMVASFTPTTFQIQKVTPLDIPDGKPYVCSGENARAPGYIWNSSTSSTGFFGCGVNYNGCPTRFALTLLGNVNTNNVADYAYDDSGVAVSGSAAGAPLGIYSSAQYEIGQAFGRLTETLGSNLVDITICTPVMVSTPFQCRVGGTMTTFTDPKSGLPGASAVSDDGLCVSTQIFQDITGNVETSAFCAHGEVGQGTMVFGATYGLTHFLGAGLGLEVPHGINDTLTITCDVDARQSFAYRRVTLSFLNYLSIGAAPLRLYGRSLSGSEQACIPDHETISETLFAMAASANWQVIDQNRGNDGLLQGLADKISVFAPWRTDDAIETPRLPPWAFPNSRNALEDVLGLTSAIVVSRINSTTVPATAAYRLVATRIGSGQTYSLAYCLPPLAAAFILIIMLIRNKSEPKPLVHSFTIMNLTSRGNGYGPR</sequence>
<keyword evidence="1" id="KW-1133">Transmembrane helix</keyword>
<proteinExistence type="predicted"/>
<evidence type="ECO:0000256" key="1">
    <source>
        <dbReference type="SAM" id="Phobius"/>
    </source>
</evidence>
<keyword evidence="1" id="KW-0472">Membrane</keyword>
<dbReference type="Proteomes" id="UP001375240">
    <property type="component" value="Unassembled WGS sequence"/>
</dbReference>
<keyword evidence="1" id="KW-0812">Transmembrane</keyword>
<dbReference type="EMBL" id="JAVHNQ010000008">
    <property type="protein sequence ID" value="KAK6340736.1"/>
    <property type="molecule type" value="Genomic_DNA"/>
</dbReference>